<dbReference type="AlphaFoldDB" id="A0AAV3R989"/>
<name>A0AAV3R989_LITER</name>
<proteinExistence type="predicted"/>
<keyword evidence="2" id="KW-1185">Reference proteome</keyword>
<accession>A0AAV3R989</accession>
<protein>
    <recommendedName>
        <fullName evidence="3">RNase H type-1 domain-containing protein</fullName>
    </recommendedName>
</protein>
<dbReference type="Proteomes" id="UP001454036">
    <property type="component" value="Unassembled WGS sequence"/>
</dbReference>
<evidence type="ECO:0008006" key="3">
    <source>
        <dbReference type="Google" id="ProtNLM"/>
    </source>
</evidence>
<evidence type="ECO:0000313" key="2">
    <source>
        <dbReference type="Proteomes" id="UP001454036"/>
    </source>
</evidence>
<reference evidence="1 2" key="1">
    <citation type="submission" date="2024-01" db="EMBL/GenBank/DDBJ databases">
        <title>The complete chloroplast genome sequence of Lithospermum erythrorhizon: insights into the phylogenetic relationship among Boraginaceae species and the maternal lineages of purple gromwells.</title>
        <authorList>
            <person name="Okada T."/>
            <person name="Watanabe K."/>
        </authorList>
    </citation>
    <scope>NUCLEOTIDE SEQUENCE [LARGE SCALE GENOMIC DNA]</scope>
</reference>
<comment type="caution">
    <text evidence="1">The sequence shown here is derived from an EMBL/GenBank/DDBJ whole genome shotgun (WGS) entry which is preliminary data.</text>
</comment>
<gene>
    <name evidence="1" type="ORF">LIER_26619</name>
</gene>
<dbReference type="EMBL" id="BAABME010008334">
    <property type="protein sequence ID" value="GAA0172885.1"/>
    <property type="molecule type" value="Genomic_DNA"/>
</dbReference>
<evidence type="ECO:0000313" key="1">
    <source>
        <dbReference type="EMBL" id="GAA0172885.1"/>
    </source>
</evidence>
<sequence length="239" mass="27512">MLREAEEGKTISGIKISRDSPRVNHILFADDTFVFSKATVQKALEIGRILGDYDRASGQKKAWDKLCDDKEHEGLGFKDLKCMNFALLAKQRWRVAMQEASLLFKLLKGRLSFSTPLNMCTTGYPWTSFKEWWTHVTTQFKAMGCEENSYRMACIMWSLWKYRNDRVFEGDTMDGVGISTSSAWQKSAHGRDDRGEYLGARFNRLLWVASPIAAEPMAMRLGLEFAYKNGWKELEMEND</sequence>
<organism evidence="1 2">
    <name type="scientific">Lithospermum erythrorhizon</name>
    <name type="common">Purple gromwell</name>
    <name type="synonym">Lithospermum officinale var. erythrorhizon</name>
    <dbReference type="NCBI Taxonomy" id="34254"/>
    <lineage>
        <taxon>Eukaryota</taxon>
        <taxon>Viridiplantae</taxon>
        <taxon>Streptophyta</taxon>
        <taxon>Embryophyta</taxon>
        <taxon>Tracheophyta</taxon>
        <taxon>Spermatophyta</taxon>
        <taxon>Magnoliopsida</taxon>
        <taxon>eudicotyledons</taxon>
        <taxon>Gunneridae</taxon>
        <taxon>Pentapetalae</taxon>
        <taxon>asterids</taxon>
        <taxon>lamiids</taxon>
        <taxon>Boraginales</taxon>
        <taxon>Boraginaceae</taxon>
        <taxon>Boraginoideae</taxon>
        <taxon>Lithospermeae</taxon>
        <taxon>Lithospermum</taxon>
    </lineage>
</organism>